<evidence type="ECO:0000256" key="1">
    <source>
        <dbReference type="SAM" id="MobiDB-lite"/>
    </source>
</evidence>
<accession>A0AAV4HZ71</accession>
<dbReference type="EMBL" id="BMAT01009224">
    <property type="protein sequence ID" value="GFS02006.1"/>
    <property type="molecule type" value="Genomic_DNA"/>
</dbReference>
<dbReference type="Proteomes" id="UP000762676">
    <property type="component" value="Unassembled WGS sequence"/>
</dbReference>
<dbReference type="AlphaFoldDB" id="A0AAV4HZ71"/>
<name>A0AAV4HZ71_9GAST</name>
<sequence>MRKGRRRMRRTSVGKDEETKDPRCNKTRTGSGTPLIKIDAPGIVWKRKLQSLPSPDPRLSGLDLNPGAGRIHYKSGVQSAYPTEHPWSGASRVLVKQFFMH</sequence>
<feature type="compositionally biased region" description="Basic and acidic residues" evidence="1">
    <location>
        <begin position="13"/>
        <end position="24"/>
    </location>
</feature>
<evidence type="ECO:0000313" key="2">
    <source>
        <dbReference type="EMBL" id="GFS02006.1"/>
    </source>
</evidence>
<protein>
    <submittedName>
        <fullName evidence="2">Uncharacterized protein</fullName>
    </submittedName>
</protein>
<gene>
    <name evidence="2" type="ORF">ElyMa_004596000</name>
</gene>
<comment type="caution">
    <text evidence="2">The sequence shown here is derived from an EMBL/GenBank/DDBJ whole genome shotgun (WGS) entry which is preliminary data.</text>
</comment>
<keyword evidence="3" id="KW-1185">Reference proteome</keyword>
<reference evidence="2 3" key="1">
    <citation type="journal article" date="2021" name="Elife">
        <title>Chloroplast acquisition without the gene transfer in kleptoplastic sea slugs, Plakobranchus ocellatus.</title>
        <authorList>
            <person name="Maeda T."/>
            <person name="Takahashi S."/>
            <person name="Yoshida T."/>
            <person name="Shimamura S."/>
            <person name="Takaki Y."/>
            <person name="Nagai Y."/>
            <person name="Toyoda A."/>
            <person name="Suzuki Y."/>
            <person name="Arimoto A."/>
            <person name="Ishii H."/>
            <person name="Satoh N."/>
            <person name="Nishiyama T."/>
            <person name="Hasebe M."/>
            <person name="Maruyama T."/>
            <person name="Minagawa J."/>
            <person name="Obokata J."/>
            <person name="Shigenobu S."/>
        </authorList>
    </citation>
    <scope>NUCLEOTIDE SEQUENCE [LARGE SCALE GENOMIC DNA]</scope>
</reference>
<evidence type="ECO:0000313" key="3">
    <source>
        <dbReference type="Proteomes" id="UP000762676"/>
    </source>
</evidence>
<organism evidence="2 3">
    <name type="scientific">Elysia marginata</name>
    <dbReference type="NCBI Taxonomy" id="1093978"/>
    <lineage>
        <taxon>Eukaryota</taxon>
        <taxon>Metazoa</taxon>
        <taxon>Spiralia</taxon>
        <taxon>Lophotrochozoa</taxon>
        <taxon>Mollusca</taxon>
        <taxon>Gastropoda</taxon>
        <taxon>Heterobranchia</taxon>
        <taxon>Euthyneura</taxon>
        <taxon>Panpulmonata</taxon>
        <taxon>Sacoglossa</taxon>
        <taxon>Placobranchoidea</taxon>
        <taxon>Plakobranchidae</taxon>
        <taxon>Elysia</taxon>
    </lineage>
</organism>
<feature type="region of interest" description="Disordered" evidence="1">
    <location>
        <begin position="1"/>
        <end position="35"/>
    </location>
</feature>
<feature type="compositionally biased region" description="Basic residues" evidence="1">
    <location>
        <begin position="1"/>
        <end position="12"/>
    </location>
</feature>
<proteinExistence type="predicted"/>